<feature type="compositionally biased region" description="Low complexity" evidence="7">
    <location>
        <begin position="91"/>
        <end position="133"/>
    </location>
</feature>
<dbReference type="InParanoid" id="K3WB97"/>
<dbReference type="Pfam" id="PF16016">
    <property type="entry name" value="VASt"/>
    <property type="match status" value="1"/>
</dbReference>
<evidence type="ECO:0000313" key="11">
    <source>
        <dbReference type="Proteomes" id="UP000019132"/>
    </source>
</evidence>
<dbReference type="Gene3D" id="1.20.1270.60">
    <property type="entry name" value="Arfaptin homology (AH) domain/BAR domain"/>
    <property type="match status" value="2"/>
</dbReference>
<feature type="compositionally biased region" description="Polar residues" evidence="7">
    <location>
        <begin position="891"/>
        <end position="902"/>
    </location>
</feature>
<dbReference type="InterPro" id="IPR001060">
    <property type="entry name" value="FCH_dom"/>
</dbReference>
<keyword evidence="11" id="KW-1185">Reference proteome</keyword>
<feature type="region of interest" description="Disordered" evidence="7">
    <location>
        <begin position="80"/>
        <end position="163"/>
    </location>
</feature>
<dbReference type="Pfam" id="PF02893">
    <property type="entry name" value="GRAM"/>
    <property type="match status" value="1"/>
</dbReference>
<reference evidence="11" key="1">
    <citation type="journal article" date="2010" name="Genome Biol.">
        <title>Genome sequence of the necrotrophic plant pathogen Pythium ultimum reveals original pathogenicity mechanisms and effector repertoire.</title>
        <authorList>
            <person name="Levesque C.A."/>
            <person name="Brouwer H."/>
            <person name="Cano L."/>
            <person name="Hamilton J.P."/>
            <person name="Holt C."/>
            <person name="Huitema E."/>
            <person name="Raffaele S."/>
            <person name="Robideau G.P."/>
            <person name="Thines M."/>
            <person name="Win J."/>
            <person name="Zerillo M.M."/>
            <person name="Beakes G.W."/>
            <person name="Boore J.L."/>
            <person name="Busam D."/>
            <person name="Dumas B."/>
            <person name="Ferriera S."/>
            <person name="Fuerstenberg S.I."/>
            <person name="Gachon C.M."/>
            <person name="Gaulin E."/>
            <person name="Govers F."/>
            <person name="Grenville-Briggs L."/>
            <person name="Horner N."/>
            <person name="Hostetler J."/>
            <person name="Jiang R.H."/>
            <person name="Johnson J."/>
            <person name="Krajaejun T."/>
            <person name="Lin H."/>
            <person name="Meijer H.J."/>
            <person name="Moore B."/>
            <person name="Morris P."/>
            <person name="Phuntmart V."/>
            <person name="Puiu D."/>
            <person name="Shetty J."/>
            <person name="Stajich J.E."/>
            <person name="Tripathy S."/>
            <person name="Wawra S."/>
            <person name="van West P."/>
            <person name="Whitty B.R."/>
            <person name="Coutinho P.M."/>
            <person name="Henrissat B."/>
            <person name="Martin F."/>
            <person name="Thomas P.D."/>
            <person name="Tyler B.M."/>
            <person name="De Vries R.P."/>
            <person name="Kamoun S."/>
            <person name="Yandell M."/>
            <person name="Tisserat N."/>
            <person name="Buell C.R."/>
        </authorList>
    </citation>
    <scope>NUCLEOTIDE SEQUENCE</scope>
    <source>
        <strain evidence="11">DAOM:BR144</strain>
    </source>
</reference>
<dbReference type="Proteomes" id="UP000019132">
    <property type="component" value="Unassembled WGS sequence"/>
</dbReference>
<dbReference type="CDD" id="cd13220">
    <property type="entry name" value="PH-GRAM_GRAMDC"/>
    <property type="match status" value="1"/>
</dbReference>
<dbReference type="HOGENOM" id="CLU_006848_0_0_1"/>
<dbReference type="GO" id="GO:0140268">
    <property type="term" value="C:endoplasmic reticulum-plasma membrane contact site"/>
    <property type="evidence" value="ECO:0007669"/>
    <property type="project" value="TreeGrafter"/>
</dbReference>
<reference evidence="10" key="3">
    <citation type="submission" date="2014-11" db="UniProtKB">
        <authorList>
            <consortium name="EnsemblProtists"/>
        </authorList>
    </citation>
    <scope>IDENTIFICATION</scope>
    <source>
        <strain evidence="10">DAOM BR144</strain>
    </source>
</reference>
<feature type="compositionally biased region" description="Basic and acidic residues" evidence="7">
    <location>
        <begin position="1037"/>
        <end position="1047"/>
    </location>
</feature>
<feature type="compositionally biased region" description="Low complexity" evidence="7">
    <location>
        <begin position="1299"/>
        <end position="1311"/>
    </location>
</feature>
<dbReference type="GO" id="GO:0120015">
    <property type="term" value="F:sterol transfer activity"/>
    <property type="evidence" value="ECO:0007669"/>
    <property type="project" value="TreeGrafter"/>
</dbReference>
<dbReference type="InterPro" id="IPR011993">
    <property type="entry name" value="PH-like_dom_sf"/>
</dbReference>
<dbReference type="OMA" id="TYTHNKK"/>
<evidence type="ECO:0008006" key="12">
    <source>
        <dbReference type="Google" id="ProtNLM"/>
    </source>
</evidence>
<feature type="domain" description="VASt" evidence="9">
    <location>
        <begin position="1104"/>
        <end position="1283"/>
    </location>
</feature>
<keyword evidence="3" id="KW-1133">Transmembrane helix</keyword>
<feature type="domain" description="F-BAR" evidence="8">
    <location>
        <begin position="167"/>
        <end position="467"/>
    </location>
</feature>
<name>K3WB97_GLOUD</name>
<proteinExistence type="predicted"/>
<evidence type="ECO:0000256" key="5">
    <source>
        <dbReference type="PROSITE-ProRule" id="PRU01077"/>
    </source>
</evidence>
<dbReference type="InterPro" id="IPR027267">
    <property type="entry name" value="AH/BAR_dom_sf"/>
</dbReference>
<dbReference type="GO" id="GO:0005886">
    <property type="term" value="C:plasma membrane"/>
    <property type="evidence" value="ECO:0007669"/>
    <property type="project" value="TreeGrafter"/>
</dbReference>
<feature type="region of interest" description="Disordered" evidence="7">
    <location>
        <begin position="1"/>
        <end position="27"/>
    </location>
</feature>
<evidence type="ECO:0000256" key="4">
    <source>
        <dbReference type="ARBA" id="ARBA00023136"/>
    </source>
</evidence>
<comment type="subcellular location">
    <subcellularLocation>
        <location evidence="1">Membrane</location>
        <topology evidence="1">Single-pass membrane protein</topology>
    </subcellularLocation>
</comment>
<evidence type="ECO:0000313" key="10">
    <source>
        <dbReference type="EnsemblProtists" id="PYU1_T002238"/>
    </source>
</evidence>
<dbReference type="STRING" id="431595.K3WB97"/>
<dbReference type="GO" id="GO:0032934">
    <property type="term" value="F:sterol binding"/>
    <property type="evidence" value="ECO:0007669"/>
    <property type="project" value="TreeGrafter"/>
</dbReference>
<dbReference type="PROSITE" id="PS51778">
    <property type="entry name" value="VAST"/>
    <property type="match status" value="1"/>
</dbReference>
<feature type="coiled-coil region" evidence="6">
    <location>
        <begin position="686"/>
        <end position="713"/>
    </location>
</feature>
<dbReference type="EnsemblProtists" id="PYU1_T002238">
    <property type="protein sequence ID" value="PYU1_T002238"/>
    <property type="gene ID" value="PYU1_G002235"/>
</dbReference>
<dbReference type="InterPro" id="IPR031968">
    <property type="entry name" value="VASt"/>
</dbReference>
<keyword evidence="4" id="KW-0472">Membrane</keyword>
<protein>
    <recommendedName>
        <fullName evidence="12">VASt domain-containing protein</fullName>
    </recommendedName>
</protein>
<feature type="region of interest" description="Disordered" evidence="7">
    <location>
        <begin position="1282"/>
        <end position="1311"/>
    </location>
</feature>
<dbReference type="PANTHER" id="PTHR23319:SF4">
    <property type="entry name" value="GRAM DOMAIN CONTAINING 1B, ISOFORM E"/>
    <property type="match status" value="1"/>
</dbReference>
<dbReference type="PROSITE" id="PS51741">
    <property type="entry name" value="F_BAR"/>
    <property type="match status" value="1"/>
</dbReference>
<organism evidence="10 11">
    <name type="scientific">Globisporangium ultimum (strain ATCC 200006 / CBS 805.95 / DAOM BR144)</name>
    <name type="common">Pythium ultimum</name>
    <dbReference type="NCBI Taxonomy" id="431595"/>
    <lineage>
        <taxon>Eukaryota</taxon>
        <taxon>Sar</taxon>
        <taxon>Stramenopiles</taxon>
        <taxon>Oomycota</taxon>
        <taxon>Peronosporomycetes</taxon>
        <taxon>Pythiales</taxon>
        <taxon>Pythiaceae</taxon>
        <taxon>Globisporangium</taxon>
    </lineage>
</organism>
<dbReference type="PANTHER" id="PTHR23319">
    <property type="entry name" value="GRAM DOMAIN CONTAINING 1B, ISOFORM E"/>
    <property type="match status" value="1"/>
</dbReference>
<feature type="region of interest" description="Disordered" evidence="7">
    <location>
        <begin position="1024"/>
        <end position="1057"/>
    </location>
</feature>
<keyword evidence="2" id="KW-0812">Transmembrane</keyword>
<feature type="compositionally biased region" description="Polar residues" evidence="7">
    <location>
        <begin position="10"/>
        <end position="20"/>
    </location>
</feature>
<sequence>MRLPRRLSSKLLNPTSQSPLETPPPSVNTMRVIGTNGVIALPLKSIFFQYVDDDDGPQLSLTLSIILSRLRTDTVKTEAIEQRESAQDAENSNSNTDNGDDASSSSSVDSSVDSGAASPGALSSGESESEGASQQHASPLAAEPKSDSMAPLETKASMGDDTGDEAARYSVDLLQSFPEVCQKAKSGVQTCHVVAAFVQEYASMESAYSKMLLRVAQSARANDWAQQLSRSWAVLQDTLEQSATERATFATVMQSTMVSGARAFATQQELQVQRLIAEGTKVRNAQQQMIASLHKAKEKYDRKCADAAEVTSNLRYKADSMDTVSSPPSSFTFESSSGDENARELAEKLTAGAGQLLTKMWDTTSSTFGKSSLERQRTKIDTCLEDVIAAEKHYIQTVDFMNAQRLIYEREIKENLHAFQLTEEQRIEYLKDLLLRQQKAFMKTYENSNELIERLKESVTSIDEIADIQDAFKKLGEIRESEVDEADLLNNTFYRRMIHIQSLSDQGHHMVKVLSNTFFELIAAEDGLLQSLQRLLRIHEHGSLAASTDLFGTSSHPTGNYLVDEGPTMKAGWQVAKDQVQLLLNVHQEFRSLLAEPVALSISTMKQQYENARNVTQENFAKSHASLSSEVSGYTKLQQRFETKARDFSSLLASAQGVASPTDTNALDADQALTLLHQYARSYDKDRKVESKLRHLSDEMRELQQRVAESHASVKQKYNMYIQDIEVFVSVYMKNEKYRLQIKKSSLLGFAKAYEHMLAGGSTVAHRAFSIMENISSTSDVMEFVRSHRKPYQRSKRVVPDYHNNSLLKDALSEYYRSKNGSPASMTLEERKLQRSTITGNAGSPLRRGREKAPAELEMRTIMQSENRPSQDPECSSSPEKSDESGPASAVAQSSETETDVQSLGVSDFQKKFQLDSPEQVVESYSCALYLSNFPYHGRLYLTRDHICFTGWRDTTYVASYLDITMIEKKNTALIVPNAIELTVSGERVFFASFVFRDECFQCLQQLQAIKKGTVALMTASQVGADGTGDATPDPPQVERPEEDQSGKHSPMSLAPVAPKPAISSPLKLVEPAPVTSTASSTAEPTQQPAIIKRVPGKDPMLDEYEIIVDEEVPISVDFAFSTLWVESTAYLQKLLEEGGETNISISAWNKAPTSYTALSTPEIFDGFRRVTFIHNKKYMVGPNAIPTTQDQRYKWDPSTRLIISSTSTVTDAPYCDYFRAENRWVFSTTSKDGVCLVQVGIRIHWIKSTWLKKQIESAAISESKESTRAWLVAAQRASDTSASCLPKDTESSPQKEIASLAPSSPSSKPTCVVQPPKTPVAAAPTPVVTGDAKFALQVASLCCVLLFVYTMLRICSTLEQMQVLTGETLLQQRQQQELFREVMQAFLERERAGLPR</sequence>
<keyword evidence="5 6" id="KW-0175">Coiled coil</keyword>
<dbReference type="eggNOG" id="KOG1032">
    <property type="taxonomic scope" value="Eukaryota"/>
</dbReference>
<dbReference type="InterPro" id="IPR004182">
    <property type="entry name" value="GRAM"/>
</dbReference>
<evidence type="ECO:0000259" key="9">
    <source>
        <dbReference type="PROSITE" id="PS51778"/>
    </source>
</evidence>
<dbReference type="InterPro" id="IPR051482">
    <property type="entry name" value="Cholesterol_transport"/>
</dbReference>
<dbReference type="SUPFAM" id="SSF103657">
    <property type="entry name" value="BAR/IMD domain-like"/>
    <property type="match status" value="2"/>
</dbReference>
<feature type="compositionally biased region" description="Polar residues" evidence="7">
    <location>
        <begin position="862"/>
        <end position="879"/>
    </location>
</feature>
<dbReference type="Pfam" id="PF00611">
    <property type="entry name" value="FCH"/>
    <property type="match status" value="1"/>
</dbReference>
<dbReference type="SMART" id="SM00568">
    <property type="entry name" value="GRAM"/>
    <property type="match status" value="1"/>
</dbReference>
<evidence type="ECO:0000256" key="3">
    <source>
        <dbReference type="ARBA" id="ARBA00022989"/>
    </source>
</evidence>
<evidence type="ECO:0000256" key="1">
    <source>
        <dbReference type="ARBA" id="ARBA00004167"/>
    </source>
</evidence>
<evidence type="ECO:0000256" key="2">
    <source>
        <dbReference type="ARBA" id="ARBA00022692"/>
    </source>
</evidence>
<dbReference type="GO" id="GO:0005789">
    <property type="term" value="C:endoplasmic reticulum membrane"/>
    <property type="evidence" value="ECO:0007669"/>
    <property type="project" value="TreeGrafter"/>
</dbReference>
<dbReference type="Gene3D" id="2.30.29.30">
    <property type="entry name" value="Pleckstrin-homology domain (PH domain)/Phosphotyrosine-binding domain (PTB)"/>
    <property type="match status" value="1"/>
</dbReference>
<dbReference type="VEuPathDB" id="FungiDB:PYU1_G002235"/>
<evidence type="ECO:0000259" key="8">
    <source>
        <dbReference type="PROSITE" id="PS51741"/>
    </source>
</evidence>
<evidence type="ECO:0000256" key="6">
    <source>
        <dbReference type="SAM" id="Coils"/>
    </source>
</evidence>
<reference evidence="11" key="2">
    <citation type="submission" date="2010-04" db="EMBL/GenBank/DDBJ databases">
        <authorList>
            <person name="Buell R."/>
            <person name="Hamilton J."/>
            <person name="Hostetler J."/>
        </authorList>
    </citation>
    <scope>NUCLEOTIDE SEQUENCE [LARGE SCALE GENOMIC DNA]</scope>
    <source>
        <strain evidence="11">DAOM:BR144</strain>
    </source>
</reference>
<dbReference type="InterPro" id="IPR031160">
    <property type="entry name" value="F_BAR_dom"/>
</dbReference>
<dbReference type="GO" id="GO:0032366">
    <property type="term" value="P:intracellular sterol transport"/>
    <property type="evidence" value="ECO:0007669"/>
    <property type="project" value="TreeGrafter"/>
</dbReference>
<accession>K3WB97</accession>
<evidence type="ECO:0000256" key="7">
    <source>
        <dbReference type="SAM" id="MobiDB-lite"/>
    </source>
</evidence>
<feature type="region of interest" description="Disordered" evidence="7">
    <location>
        <begin position="819"/>
        <end position="902"/>
    </location>
</feature>